<reference evidence="1" key="1">
    <citation type="journal article" date="2014" name="Int. J. Syst. Evol. Microbiol.">
        <title>Complete genome sequence of Corynebacterium casei LMG S-19264T (=DSM 44701T), isolated from a smear-ripened cheese.</title>
        <authorList>
            <consortium name="US DOE Joint Genome Institute (JGI-PGF)"/>
            <person name="Walter F."/>
            <person name="Albersmeier A."/>
            <person name="Kalinowski J."/>
            <person name="Ruckert C."/>
        </authorList>
    </citation>
    <scope>NUCLEOTIDE SEQUENCE</scope>
    <source>
        <strain evidence="1">KCTC 23310</strain>
    </source>
</reference>
<accession>A0A918TT08</accession>
<dbReference type="EMBL" id="BMYJ01000006">
    <property type="protein sequence ID" value="GHC57717.1"/>
    <property type="molecule type" value="Genomic_DNA"/>
</dbReference>
<sequence length="291" mass="32899">MRIVYHLGAHCTDEERLLRCLLKNRGPLAKQGIAVPGPSRYRNLLRETANGLGRGTASREAQAYVLQQILEGDDKAERVILSWESFMAYPQWALHGGLYARAGQNLRKLHDVLPDYPVEFHLSIRNPAGFIPALLQRQRDKTYAELMQDLHPQDLLWSNVLHAIRDTNPDVPIHVWCDEDSPMIWPDVLRIVTGHQPGMTLDGQDDLLATLLAPPDLARLQQELGVRTKGDTTLRPMIIAEFLEAYALPDKMETTVDLPGWNVELVETLTLQYDQDLNRIGRIPGLTLTLP</sequence>
<name>A0A918TT08_9RHOB</name>
<dbReference type="Proteomes" id="UP000638981">
    <property type="component" value="Unassembled WGS sequence"/>
</dbReference>
<dbReference type="AlphaFoldDB" id="A0A918TT08"/>
<gene>
    <name evidence="1" type="ORF">GCM10007315_21510</name>
</gene>
<keyword evidence="2" id="KW-1185">Reference proteome</keyword>
<comment type="caution">
    <text evidence="1">The sequence shown here is derived from an EMBL/GenBank/DDBJ whole genome shotgun (WGS) entry which is preliminary data.</text>
</comment>
<evidence type="ECO:0000313" key="2">
    <source>
        <dbReference type="Proteomes" id="UP000638981"/>
    </source>
</evidence>
<organism evidence="1 2">
    <name type="scientific">Neogemmobacter tilapiae</name>
    <dbReference type="NCBI Taxonomy" id="875041"/>
    <lineage>
        <taxon>Bacteria</taxon>
        <taxon>Pseudomonadati</taxon>
        <taxon>Pseudomonadota</taxon>
        <taxon>Alphaproteobacteria</taxon>
        <taxon>Rhodobacterales</taxon>
        <taxon>Paracoccaceae</taxon>
        <taxon>Neogemmobacter</taxon>
    </lineage>
</organism>
<reference evidence="1" key="2">
    <citation type="submission" date="2020-09" db="EMBL/GenBank/DDBJ databases">
        <authorList>
            <person name="Sun Q."/>
            <person name="Kim S."/>
        </authorList>
    </citation>
    <scope>NUCLEOTIDE SEQUENCE</scope>
    <source>
        <strain evidence="1">KCTC 23310</strain>
    </source>
</reference>
<dbReference type="RefSeq" id="WP_189411676.1">
    <property type="nucleotide sequence ID" value="NZ_BMYJ01000006.1"/>
</dbReference>
<proteinExistence type="predicted"/>
<protein>
    <submittedName>
        <fullName evidence="1">Uncharacterized protein</fullName>
    </submittedName>
</protein>
<evidence type="ECO:0000313" key="1">
    <source>
        <dbReference type="EMBL" id="GHC57717.1"/>
    </source>
</evidence>